<dbReference type="AlphaFoldDB" id="A0A368QWL0"/>
<evidence type="ECO:0000256" key="1">
    <source>
        <dbReference type="SAM" id="Phobius"/>
    </source>
</evidence>
<dbReference type="EMBL" id="CM003531">
    <property type="protein sequence ID" value="RCV22292.1"/>
    <property type="molecule type" value="Genomic_DNA"/>
</dbReference>
<feature type="domain" description="DUF4220" evidence="2">
    <location>
        <begin position="79"/>
        <end position="481"/>
    </location>
</feature>
<dbReference type="InterPro" id="IPR025315">
    <property type="entry name" value="DUF4220"/>
</dbReference>
<protein>
    <recommendedName>
        <fullName evidence="2">DUF4220 domain-containing protein</fullName>
    </recommendedName>
</protein>
<keyword evidence="1" id="KW-0812">Transmembrane</keyword>
<feature type="transmembrane region" description="Helical" evidence="1">
    <location>
        <begin position="134"/>
        <end position="154"/>
    </location>
</feature>
<feature type="transmembrane region" description="Helical" evidence="1">
    <location>
        <begin position="160"/>
        <end position="176"/>
    </location>
</feature>
<feature type="transmembrane region" description="Helical" evidence="1">
    <location>
        <begin position="360"/>
        <end position="379"/>
    </location>
</feature>
<feature type="transmembrane region" description="Helical" evidence="1">
    <location>
        <begin position="42"/>
        <end position="60"/>
    </location>
</feature>
<dbReference type="Pfam" id="PF04578">
    <property type="entry name" value="DUF594"/>
    <property type="match status" value="1"/>
</dbReference>
<evidence type="ECO:0000259" key="2">
    <source>
        <dbReference type="Pfam" id="PF13968"/>
    </source>
</evidence>
<reference evidence="3" key="2">
    <citation type="submission" date="2015-07" db="EMBL/GenBank/DDBJ databases">
        <authorList>
            <person name="Noorani M."/>
        </authorList>
    </citation>
    <scope>NUCLEOTIDE SEQUENCE</scope>
    <source>
        <strain evidence="3">Yugu1</strain>
    </source>
</reference>
<name>A0A368QWL0_SETIT</name>
<dbReference type="PANTHER" id="PTHR31325">
    <property type="entry name" value="OS01G0798800 PROTEIN-RELATED"/>
    <property type="match status" value="1"/>
</dbReference>
<organism evidence="3">
    <name type="scientific">Setaria italica</name>
    <name type="common">Foxtail millet</name>
    <name type="synonym">Panicum italicum</name>
    <dbReference type="NCBI Taxonomy" id="4555"/>
    <lineage>
        <taxon>Eukaryota</taxon>
        <taxon>Viridiplantae</taxon>
        <taxon>Streptophyta</taxon>
        <taxon>Embryophyta</taxon>
        <taxon>Tracheophyta</taxon>
        <taxon>Spermatophyta</taxon>
        <taxon>Magnoliopsida</taxon>
        <taxon>Liliopsida</taxon>
        <taxon>Poales</taxon>
        <taxon>Poaceae</taxon>
        <taxon>PACMAD clade</taxon>
        <taxon>Panicoideae</taxon>
        <taxon>Panicodae</taxon>
        <taxon>Paniceae</taxon>
        <taxon>Cenchrinae</taxon>
        <taxon>Setaria</taxon>
    </lineage>
</organism>
<reference evidence="3" key="1">
    <citation type="journal article" date="2012" name="Nat. Biotechnol.">
        <title>Reference genome sequence of the model plant Setaria.</title>
        <authorList>
            <person name="Bennetzen J.L."/>
            <person name="Schmutz J."/>
            <person name="Wang H."/>
            <person name="Percifield R."/>
            <person name="Hawkins J."/>
            <person name="Pontaroli A.C."/>
            <person name="Estep M."/>
            <person name="Feng L."/>
            <person name="Vaughn J.N."/>
            <person name="Grimwood J."/>
            <person name="Jenkins J."/>
            <person name="Barry K."/>
            <person name="Lindquist E."/>
            <person name="Hellsten U."/>
            <person name="Deshpande S."/>
            <person name="Wang X."/>
            <person name="Wu X."/>
            <person name="Mitros T."/>
            <person name="Triplett J."/>
            <person name="Yang X."/>
            <person name="Ye C.Y."/>
            <person name="Mauro-Herrera M."/>
            <person name="Wang L."/>
            <person name="Li P."/>
            <person name="Sharma M."/>
            <person name="Sharma R."/>
            <person name="Ronald P.C."/>
            <person name="Panaud O."/>
            <person name="Kellogg E.A."/>
            <person name="Brutnell T.P."/>
            <person name="Doust A.N."/>
            <person name="Tuskan G.A."/>
            <person name="Rokhsar D."/>
            <person name="Devos K.M."/>
        </authorList>
    </citation>
    <scope>NUCLEOTIDE SEQUENCE [LARGE SCALE GENOMIC DNA]</scope>
    <source>
        <strain evidence="3">Yugu1</strain>
    </source>
</reference>
<gene>
    <name evidence="3" type="ORF">SETIT_4G209300v2</name>
</gene>
<dbReference type="Pfam" id="PF13968">
    <property type="entry name" value="DUF4220"/>
    <property type="match status" value="1"/>
</dbReference>
<keyword evidence="1" id="KW-1133">Transmembrane helix</keyword>
<sequence length="738" mass="82953">MNTTGEGVVWCVSNADQYKQLCKKCTLLWINIFLHPNKTVRIVEFCVIVAAVVLLILLLVGPWRRRSRNPIVLYAVSGAYLLSLPLLSYTLGLMQGVVKNELYLVWATFLILLISGANSVSVQNLDENKQWLKLILDNVMYLIYGGSTVAIFFVDATKGMTIRAGALLILFTLLSIKNFERIIALKLASDPRSSGSQTVARHMKDYEMALGSAPDDYDPRTMRGYNYLVHPFHVSLPTGPRQDHIQTASDELITLHKICLHGNGVLQSSAEDPAICHLKDVCLSFALFRLTVRRYFGYSCAEAGIAKTRDLVLQGLLREMEDAKDCKRAFQVIEVELGFLYDFFYTKNAVIMIRGEIRSAVLSLCITLLSIFIGVYALIDLEPHEEYWEFGFVATEKQGIIVTKVILCALAIFQLLQIGMYCASDWAKVSLVCKYMAEPAWHGNSYIGKLFLLIGQVSIFLEECKWFGRWENKIGQYSLMDSFRYPDNQFLEKHSELMTMFREGRKKGQSIPVPMEVKKAIAWTLKASNGQIANGAPALVRHGMPELCWACPTNNEFTLAQVILLWHIATSYCEISESNRVNVQPTAQTSNPKLVATSLSKYCAYLVKFAPKLVPGSPIETESTLEELVYEARRAFKVNPDILTLFGELQQQHNEGRARDWMLAKGAVLGIKLASMEDQVTRWNLLADFWAELMLYIAPCDNVAAHIESLAEGGEFVTHVWALLMHAGILERPAAHAI</sequence>
<feature type="transmembrane region" description="Helical" evidence="1">
    <location>
        <begin position="72"/>
        <end position="91"/>
    </location>
</feature>
<evidence type="ECO:0000313" key="3">
    <source>
        <dbReference type="EMBL" id="RCV22292.1"/>
    </source>
</evidence>
<keyword evidence="1" id="KW-0472">Membrane</keyword>
<dbReference type="KEGG" id="sita:101785782"/>
<dbReference type="OrthoDB" id="1559504at2759"/>
<feature type="transmembrane region" description="Helical" evidence="1">
    <location>
        <begin position="399"/>
        <end position="418"/>
    </location>
</feature>
<proteinExistence type="predicted"/>
<dbReference type="InterPro" id="IPR007658">
    <property type="entry name" value="DUF594"/>
</dbReference>
<accession>A0A368QWL0</accession>
<feature type="transmembrane region" description="Helical" evidence="1">
    <location>
        <begin position="103"/>
        <end position="122"/>
    </location>
</feature>